<keyword evidence="2" id="KW-1185">Reference proteome</keyword>
<dbReference type="HOGENOM" id="CLU_1455014_0_0_1"/>
<accession>M3A5T4</accession>
<evidence type="ECO:0000313" key="2">
    <source>
        <dbReference type="Proteomes" id="UP000016932"/>
    </source>
</evidence>
<dbReference type="KEGG" id="pfj:MYCFIDRAFT_172229"/>
<dbReference type="RefSeq" id="XP_007923732.1">
    <property type="nucleotide sequence ID" value="XM_007925541.1"/>
</dbReference>
<dbReference type="Proteomes" id="UP000016932">
    <property type="component" value="Unassembled WGS sequence"/>
</dbReference>
<evidence type="ECO:0000313" key="1">
    <source>
        <dbReference type="EMBL" id="EME86484.1"/>
    </source>
</evidence>
<dbReference type="AlphaFoldDB" id="M3A5T4"/>
<dbReference type="VEuPathDB" id="FungiDB:MYCFIDRAFT_172229"/>
<dbReference type="GeneID" id="19332767"/>
<proteinExistence type="predicted"/>
<protein>
    <submittedName>
        <fullName evidence="1">Uncharacterized protein</fullName>
    </submittedName>
</protein>
<sequence length="186" mass="20949">MNTDYSLIINYDFTGWYGSWTALMEGVTRTLASGEGFQLAGDDPPRNREVVNGMNIAAPVRCVKDQEGTNGFDVSKGFYYQPILMQSVQEPAWIAVQKMHNMARRSSLRFPEPELYSQLHVAIEHSNERVLEDPVWLTAVAESINSVRLVLRLMTAWRFWKIADLSSGGRSSKFLRGAVWSVLSSG</sequence>
<name>M3A5T4_PSEFD</name>
<reference evidence="1 2" key="1">
    <citation type="journal article" date="2012" name="PLoS Pathog.">
        <title>Diverse lifestyles and strategies of plant pathogenesis encoded in the genomes of eighteen Dothideomycetes fungi.</title>
        <authorList>
            <person name="Ohm R.A."/>
            <person name="Feau N."/>
            <person name="Henrissat B."/>
            <person name="Schoch C.L."/>
            <person name="Horwitz B.A."/>
            <person name="Barry K.W."/>
            <person name="Condon B.J."/>
            <person name="Copeland A.C."/>
            <person name="Dhillon B."/>
            <person name="Glaser F."/>
            <person name="Hesse C.N."/>
            <person name="Kosti I."/>
            <person name="LaButti K."/>
            <person name="Lindquist E.A."/>
            <person name="Lucas S."/>
            <person name="Salamov A.A."/>
            <person name="Bradshaw R.E."/>
            <person name="Ciuffetti L."/>
            <person name="Hamelin R.C."/>
            <person name="Kema G.H.J."/>
            <person name="Lawrence C."/>
            <person name="Scott J.A."/>
            <person name="Spatafora J.W."/>
            <person name="Turgeon B.G."/>
            <person name="de Wit P.J.G.M."/>
            <person name="Zhong S."/>
            <person name="Goodwin S.B."/>
            <person name="Grigoriev I.V."/>
        </authorList>
    </citation>
    <scope>NUCLEOTIDE SEQUENCE [LARGE SCALE GENOMIC DNA]</scope>
    <source>
        <strain evidence="1 2">CIRAD86</strain>
    </source>
</reference>
<organism evidence="1 2">
    <name type="scientific">Pseudocercospora fijiensis (strain CIRAD86)</name>
    <name type="common">Black leaf streak disease fungus</name>
    <name type="synonym">Mycosphaerella fijiensis</name>
    <dbReference type="NCBI Taxonomy" id="383855"/>
    <lineage>
        <taxon>Eukaryota</taxon>
        <taxon>Fungi</taxon>
        <taxon>Dikarya</taxon>
        <taxon>Ascomycota</taxon>
        <taxon>Pezizomycotina</taxon>
        <taxon>Dothideomycetes</taxon>
        <taxon>Dothideomycetidae</taxon>
        <taxon>Mycosphaerellales</taxon>
        <taxon>Mycosphaerellaceae</taxon>
        <taxon>Pseudocercospora</taxon>
    </lineage>
</organism>
<gene>
    <name evidence="1" type="ORF">MYCFIDRAFT_172229</name>
</gene>
<dbReference type="EMBL" id="KB446556">
    <property type="protein sequence ID" value="EME86484.1"/>
    <property type="molecule type" value="Genomic_DNA"/>
</dbReference>